<dbReference type="PANTHER" id="PTHR42852:SF6">
    <property type="entry name" value="THIOL:DISULFIDE INTERCHANGE PROTEIN DSBE"/>
    <property type="match status" value="1"/>
</dbReference>
<dbReference type="AlphaFoldDB" id="A0A4P7UAS6"/>
<accession>A0A4P7UAS6</accession>
<keyword evidence="3" id="KW-0735">Signal-anchor</keyword>
<feature type="region of interest" description="Disordered" evidence="6">
    <location>
        <begin position="154"/>
        <end position="208"/>
    </location>
</feature>
<feature type="compositionally biased region" description="Polar residues" evidence="6">
    <location>
        <begin position="197"/>
        <end position="208"/>
    </location>
</feature>
<dbReference type="InterPro" id="IPR050553">
    <property type="entry name" value="Thioredoxin_ResA/DsbE_sf"/>
</dbReference>
<feature type="region of interest" description="Disordered" evidence="6">
    <location>
        <begin position="1"/>
        <end position="27"/>
    </location>
</feature>
<dbReference type="InterPro" id="IPR036249">
    <property type="entry name" value="Thioredoxin-like_sf"/>
</dbReference>
<dbReference type="PROSITE" id="PS51352">
    <property type="entry name" value="THIOREDOXIN_2"/>
    <property type="match status" value="1"/>
</dbReference>
<evidence type="ECO:0000313" key="8">
    <source>
        <dbReference type="EMBL" id="QCC76019.1"/>
    </source>
</evidence>
<dbReference type="Pfam" id="PF00578">
    <property type="entry name" value="AhpC-TSA"/>
    <property type="match status" value="1"/>
</dbReference>
<feature type="compositionally biased region" description="Basic and acidic residues" evidence="6">
    <location>
        <begin position="10"/>
        <end position="26"/>
    </location>
</feature>
<dbReference type="CDD" id="cd02966">
    <property type="entry name" value="TlpA_like_family"/>
    <property type="match status" value="1"/>
</dbReference>
<feature type="compositionally biased region" description="Low complexity" evidence="6">
    <location>
        <begin position="157"/>
        <end position="178"/>
    </location>
</feature>
<evidence type="ECO:0000256" key="6">
    <source>
        <dbReference type="SAM" id="MobiDB-lite"/>
    </source>
</evidence>
<dbReference type="GO" id="GO:0016491">
    <property type="term" value="F:oxidoreductase activity"/>
    <property type="evidence" value="ECO:0007669"/>
    <property type="project" value="InterPro"/>
</dbReference>
<dbReference type="GO" id="GO:0017004">
    <property type="term" value="P:cytochrome complex assembly"/>
    <property type="evidence" value="ECO:0007669"/>
    <property type="project" value="UniProtKB-KW"/>
</dbReference>
<dbReference type="GO" id="GO:0030313">
    <property type="term" value="C:cell envelope"/>
    <property type="evidence" value="ECO:0007669"/>
    <property type="project" value="UniProtKB-SubCell"/>
</dbReference>
<evidence type="ECO:0000313" key="9">
    <source>
        <dbReference type="Proteomes" id="UP000297025"/>
    </source>
</evidence>
<keyword evidence="2" id="KW-0201">Cytochrome c-type biogenesis</keyword>
<organism evidence="8 9">
    <name type="scientific">Nocardioides daphniae</name>
    <dbReference type="NCBI Taxonomy" id="402297"/>
    <lineage>
        <taxon>Bacteria</taxon>
        <taxon>Bacillati</taxon>
        <taxon>Actinomycetota</taxon>
        <taxon>Actinomycetes</taxon>
        <taxon>Propionibacteriales</taxon>
        <taxon>Nocardioidaceae</taxon>
        <taxon>Nocardioides</taxon>
    </lineage>
</organism>
<comment type="subcellular location">
    <subcellularLocation>
        <location evidence="1">Cell envelope</location>
    </subcellularLocation>
</comment>
<evidence type="ECO:0000256" key="2">
    <source>
        <dbReference type="ARBA" id="ARBA00022748"/>
    </source>
</evidence>
<dbReference type="KEGG" id="ndp:E2C04_00305"/>
<evidence type="ECO:0000256" key="3">
    <source>
        <dbReference type="ARBA" id="ARBA00022968"/>
    </source>
</evidence>
<evidence type="ECO:0000259" key="7">
    <source>
        <dbReference type="PROSITE" id="PS51352"/>
    </source>
</evidence>
<evidence type="ECO:0000256" key="1">
    <source>
        <dbReference type="ARBA" id="ARBA00004196"/>
    </source>
</evidence>
<dbReference type="InterPro" id="IPR000866">
    <property type="entry name" value="AhpC/TSA"/>
</dbReference>
<keyword evidence="4" id="KW-1015">Disulfide bond</keyword>
<reference evidence="8 9" key="1">
    <citation type="journal article" date="2008" name="Int. J. Syst. Evol. Microbiol.">
        <title>Nocardioides daphniae sp. nov., isolated from Daphnia cucullata (Crustacea: Cladocera).</title>
        <authorList>
            <person name="Toth E.M."/>
            <person name="Keki Z."/>
            <person name="Homonnay Z.G."/>
            <person name="Borsodi A.K."/>
            <person name="Marialigeti K."/>
            <person name="Schumann P."/>
        </authorList>
    </citation>
    <scope>NUCLEOTIDE SEQUENCE [LARGE SCALE GENOMIC DNA]</scope>
    <source>
        <strain evidence="8 9">JCM 16608</strain>
    </source>
</reference>
<dbReference type="EMBL" id="CP038462">
    <property type="protein sequence ID" value="QCC76019.1"/>
    <property type="molecule type" value="Genomic_DNA"/>
</dbReference>
<dbReference type="Gene3D" id="3.40.30.10">
    <property type="entry name" value="Glutaredoxin"/>
    <property type="match status" value="1"/>
</dbReference>
<name>A0A4P7UAS6_9ACTN</name>
<dbReference type="SUPFAM" id="SSF52833">
    <property type="entry name" value="Thioredoxin-like"/>
    <property type="match status" value="1"/>
</dbReference>
<dbReference type="PANTHER" id="PTHR42852">
    <property type="entry name" value="THIOL:DISULFIDE INTERCHANGE PROTEIN DSBE"/>
    <property type="match status" value="1"/>
</dbReference>
<dbReference type="GO" id="GO:0016209">
    <property type="term" value="F:antioxidant activity"/>
    <property type="evidence" value="ECO:0007669"/>
    <property type="project" value="InterPro"/>
</dbReference>
<gene>
    <name evidence="8" type="ORF">E2C04_00305</name>
</gene>
<feature type="domain" description="Thioredoxin" evidence="7">
    <location>
        <begin position="83"/>
        <end position="208"/>
    </location>
</feature>
<protein>
    <submittedName>
        <fullName evidence="8">Redoxin domain-containing protein</fullName>
    </submittedName>
</protein>
<keyword evidence="5" id="KW-0676">Redox-active center</keyword>
<keyword evidence="3" id="KW-0812">Transmembrane</keyword>
<evidence type="ECO:0000256" key="5">
    <source>
        <dbReference type="ARBA" id="ARBA00023284"/>
    </source>
</evidence>
<proteinExistence type="predicted"/>
<dbReference type="InterPro" id="IPR013766">
    <property type="entry name" value="Thioredoxin_domain"/>
</dbReference>
<sequence length="208" mass="22495">MGPHTRPEHRRCPERRAHRPAGDARRPGWTTRVIGTGFLPRPLRTAVAALVPVVLLAIVLTGCSASDSGSPTATSSVVEQIAPEDRVEVEPFTGTQLDGEPFDSRDLAGQVVVYNVWGSWCAPCRTEAPALARVSRANEDNGVQFIGINVRDNDAAPPWRSRTATTSSTPASAPTHRAQLSWPSDPHYPRARCPARWSSTTEGDSLRA</sequence>
<dbReference type="Proteomes" id="UP000297025">
    <property type="component" value="Chromosome"/>
</dbReference>
<evidence type="ECO:0000256" key="4">
    <source>
        <dbReference type="ARBA" id="ARBA00023157"/>
    </source>
</evidence>